<dbReference type="PANTHER" id="PTHR10192:SF5">
    <property type="entry name" value="GEPHYRIN"/>
    <property type="match status" value="1"/>
</dbReference>
<comment type="pathway">
    <text evidence="3 11">Cofactor biosynthesis; molybdopterin biosynthesis.</text>
</comment>
<dbReference type="UniPathway" id="UPA00344"/>
<evidence type="ECO:0000256" key="7">
    <source>
        <dbReference type="ARBA" id="ARBA00022723"/>
    </source>
</evidence>
<keyword evidence="9 11" id="KW-0501">Molybdenum cofactor biosynthesis</keyword>
<comment type="cofactor">
    <cofactor evidence="1 11">
        <name>Mg(2+)</name>
        <dbReference type="ChEBI" id="CHEBI:18420"/>
    </cofactor>
</comment>
<evidence type="ECO:0000256" key="11">
    <source>
        <dbReference type="RuleBase" id="RU365090"/>
    </source>
</evidence>
<dbReference type="EMBL" id="CP027668">
    <property type="protein sequence ID" value="AVO47002.1"/>
    <property type="molecule type" value="Genomic_DNA"/>
</dbReference>
<dbReference type="PROSITE" id="PS01079">
    <property type="entry name" value="MOCF_BIOSYNTHESIS_2"/>
    <property type="match status" value="1"/>
</dbReference>
<comment type="function">
    <text evidence="2 11">Catalyzes the insertion of molybdate into adenylated molybdopterin with the concomitant release of AMP.</text>
</comment>
<dbReference type="Gene3D" id="2.170.190.11">
    <property type="entry name" value="Molybdopterin biosynthesis moea protein, domain 3"/>
    <property type="match status" value="1"/>
</dbReference>
<dbReference type="GO" id="GO:0005829">
    <property type="term" value="C:cytosol"/>
    <property type="evidence" value="ECO:0007669"/>
    <property type="project" value="TreeGrafter"/>
</dbReference>
<dbReference type="InterPro" id="IPR005110">
    <property type="entry name" value="MoeA_linker/N"/>
</dbReference>
<evidence type="ECO:0000256" key="6">
    <source>
        <dbReference type="ARBA" id="ARBA00022679"/>
    </source>
</evidence>
<organism evidence="13 14">
    <name type="scientific">Phreatobacter cathodiphilus</name>
    <dbReference type="NCBI Taxonomy" id="1868589"/>
    <lineage>
        <taxon>Bacteria</taxon>
        <taxon>Pseudomonadati</taxon>
        <taxon>Pseudomonadota</taxon>
        <taxon>Alphaproteobacteria</taxon>
        <taxon>Hyphomicrobiales</taxon>
        <taxon>Phreatobacteraceae</taxon>
        <taxon>Phreatobacter</taxon>
    </lineage>
</organism>
<dbReference type="PANTHER" id="PTHR10192">
    <property type="entry name" value="MOLYBDOPTERIN BIOSYNTHESIS PROTEIN"/>
    <property type="match status" value="1"/>
</dbReference>
<dbReference type="NCBIfam" id="TIGR00177">
    <property type="entry name" value="molyb_syn"/>
    <property type="match status" value="1"/>
</dbReference>
<dbReference type="InterPro" id="IPR001453">
    <property type="entry name" value="MoaB/Mog_dom"/>
</dbReference>
<keyword evidence="5 11" id="KW-0500">Molybdenum</keyword>
<dbReference type="AlphaFoldDB" id="A0A2S0NFR4"/>
<dbReference type="NCBIfam" id="NF045515">
    <property type="entry name" value="Glp_gephyrin"/>
    <property type="match status" value="1"/>
</dbReference>
<dbReference type="InterPro" id="IPR036688">
    <property type="entry name" value="MoeA_C_domain_IV_sf"/>
</dbReference>
<reference evidence="13 14" key="1">
    <citation type="submission" date="2018-03" db="EMBL/GenBank/DDBJ databases">
        <title>Genome sequencing of Phreatobacter sp.</title>
        <authorList>
            <person name="Kim S.-J."/>
            <person name="Heo J."/>
            <person name="Kwon S.-W."/>
        </authorList>
    </citation>
    <scope>NUCLEOTIDE SEQUENCE [LARGE SCALE GENOMIC DNA]</scope>
    <source>
        <strain evidence="13 14">S-12</strain>
    </source>
</reference>
<name>A0A2S0NFR4_9HYPH</name>
<dbReference type="SUPFAM" id="SSF53218">
    <property type="entry name" value="Molybdenum cofactor biosynthesis proteins"/>
    <property type="match status" value="1"/>
</dbReference>
<evidence type="ECO:0000256" key="3">
    <source>
        <dbReference type="ARBA" id="ARBA00005046"/>
    </source>
</evidence>
<comment type="catalytic activity">
    <reaction evidence="10">
        <text>adenylyl-molybdopterin + molybdate = Mo-molybdopterin + AMP + H(+)</text>
        <dbReference type="Rhea" id="RHEA:35047"/>
        <dbReference type="ChEBI" id="CHEBI:15378"/>
        <dbReference type="ChEBI" id="CHEBI:36264"/>
        <dbReference type="ChEBI" id="CHEBI:62727"/>
        <dbReference type="ChEBI" id="CHEBI:71302"/>
        <dbReference type="ChEBI" id="CHEBI:456215"/>
        <dbReference type="EC" id="2.10.1.1"/>
    </reaction>
</comment>
<dbReference type="InterPro" id="IPR036425">
    <property type="entry name" value="MoaB/Mog-like_dom_sf"/>
</dbReference>
<dbReference type="InterPro" id="IPR038987">
    <property type="entry name" value="MoeA-like"/>
</dbReference>
<dbReference type="Pfam" id="PF03453">
    <property type="entry name" value="MoeA_N"/>
    <property type="match status" value="1"/>
</dbReference>
<evidence type="ECO:0000256" key="4">
    <source>
        <dbReference type="ARBA" id="ARBA00010763"/>
    </source>
</evidence>
<keyword evidence="6 11" id="KW-0808">Transferase</keyword>
<keyword evidence="8 11" id="KW-0460">Magnesium</keyword>
<evidence type="ECO:0000256" key="9">
    <source>
        <dbReference type="ARBA" id="ARBA00023150"/>
    </source>
</evidence>
<dbReference type="Gene3D" id="3.40.980.10">
    <property type="entry name" value="MoaB/Mog-like domain"/>
    <property type="match status" value="1"/>
</dbReference>
<evidence type="ECO:0000256" key="2">
    <source>
        <dbReference type="ARBA" id="ARBA00002901"/>
    </source>
</evidence>
<keyword evidence="14" id="KW-1185">Reference proteome</keyword>
<dbReference type="InterPro" id="IPR036135">
    <property type="entry name" value="MoeA_linker/N_sf"/>
</dbReference>
<dbReference type="KEGG" id="phr:C6569_19155"/>
<dbReference type="EC" id="2.10.1.1" evidence="11"/>
<dbReference type="InterPro" id="IPR005111">
    <property type="entry name" value="MoeA_C_domain_IV"/>
</dbReference>
<dbReference type="RefSeq" id="WP_106750372.1">
    <property type="nucleotide sequence ID" value="NZ_CP027668.1"/>
</dbReference>
<evidence type="ECO:0000259" key="12">
    <source>
        <dbReference type="SMART" id="SM00852"/>
    </source>
</evidence>
<gene>
    <name evidence="13" type="ORF">C6569_19155</name>
</gene>
<dbReference type="FunFam" id="3.40.980.10:FF:000004">
    <property type="entry name" value="Molybdopterin molybdenumtransferase"/>
    <property type="match status" value="1"/>
</dbReference>
<comment type="similarity">
    <text evidence="4 11">Belongs to the MoeA family.</text>
</comment>
<dbReference type="SUPFAM" id="SSF63882">
    <property type="entry name" value="MoeA N-terminal region -like"/>
    <property type="match status" value="1"/>
</dbReference>
<sequence length="422" mass="43938">MAQLSSDQFAFGGQLLSVEEALSRVGEGLRPVAETEVVPLVQADGRILAEDLVAPVSLPPFFNSAVDGYAVRFADLTQGAETRLTVGSRVPAGAEAAASRAAEAVRIFTGAPMPEGCDTVFMQEDVRLDGDAVILPPGLSAGANCRPAGEDLPAGDRALAAGRMMAPETIALAAALGVTRLAVRRRVRVAVFSTGNEIVSPGAALGPAQLYDSNRFMMQALLRRLGADVTDLGILPDDRATMASALRDAAAHHDLILTSGGVSTGEEDHVKAAVEQVGSLTFWRLAIKPGRPVAMGVIPAGGDGEAAAFIGLPGNPVAVFVTFAHVVRPFLTVLAGGTPERPLALPVRCAFPYRKKAGRREYVRVALRRGADGAVEAVKHPRDGAGVITSLTETDGLVELPEAVERVAAGDTVAFLSYALLR</sequence>
<protein>
    <recommendedName>
        <fullName evidence="11">Molybdopterin molybdenumtransferase</fullName>
        <ecNumber evidence="11">2.10.1.1</ecNumber>
    </recommendedName>
</protein>
<dbReference type="SMART" id="SM00852">
    <property type="entry name" value="MoCF_biosynth"/>
    <property type="match status" value="1"/>
</dbReference>
<evidence type="ECO:0000313" key="13">
    <source>
        <dbReference type="EMBL" id="AVO47002.1"/>
    </source>
</evidence>
<dbReference type="InterPro" id="IPR008284">
    <property type="entry name" value="MoCF_biosynth_CS"/>
</dbReference>
<dbReference type="GO" id="GO:0061599">
    <property type="term" value="F:molybdopterin molybdotransferase activity"/>
    <property type="evidence" value="ECO:0007669"/>
    <property type="project" value="UniProtKB-UniRule"/>
</dbReference>
<dbReference type="Gene3D" id="3.90.105.10">
    <property type="entry name" value="Molybdopterin biosynthesis moea protein, domain 2"/>
    <property type="match status" value="1"/>
</dbReference>
<dbReference type="Gene3D" id="2.40.340.10">
    <property type="entry name" value="MoeA, C-terminal, domain IV"/>
    <property type="match status" value="1"/>
</dbReference>
<dbReference type="Proteomes" id="UP000237889">
    <property type="component" value="Chromosome"/>
</dbReference>
<dbReference type="CDD" id="cd00887">
    <property type="entry name" value="MoeA"/>
    <property type="match status" value="1"/>
</dbReference>
<evidence type="ECO:0000313" key="14">
    <source>
        <dbReference type="Proteomes" id="UP000237889"/>
    </source>
</evidence>
<accession>A0A2S0NFR4</accession>
<evidence type="ECO:0000256" key="1">
    <source>
        <dbReference type="ARBA" id="ARBA00001946"/>
    </source>
</evidence>
<evidence type="ECO:0000256" key="10">
    <source>
        <dbReference type="ARBA" id="ARBA00047317"/>
    </source>
</evidence>
<evidence type="ECO:0000256" key="5">
    <source>
        <dbReference type="ARBA" id="ARBA00022505"/>
    </source>
</evidence>
<dbReference type="GO" id="GO:0046872">
    <property type="term" value="F:metal ion binding"/>
    <property type="evidence" value="ECO:0007669"/>
    <property type="project" value="UniProtKB-UniRule"/>
</dbReference>
<proteinExistence type="inferred from homology"/>
<feature type="domain" description="MoaB/Mog" evidence="12">
    <location>
        <begin position="190"/>
        <end position="333"/>
    </location>
</feature>
<dbReference type="OrthoDB" id="9804758at2"/>
<dbReference type="Pfam" id="PF03454">
    <property type="entry name" value="MoeA_C"/>
    <property type="match status" value="1"/>
</dbReference>
<keyword evidence="7 11" id="KW-0479">Metal-binding</keyword>
<evidence type="ECO:0000256" key="8">
    <source>
        <dbReference type="ARBA" id="ARBA00022842"/>
    </source>
</evidence>
<dbReference type="SUPFAM" id="SSF63867">
    <property type="entry name" value="MoeA C-terminal domain-like"/>
    <property type="match status" value="1"/>
</dbReference>
<dbReference type="Pfam" id="PF00994">
    <property type="entry name" value="MoCF_biosynth"/>
    <property type="match status" value="1"/>
</dbReference>
<dbReference type="GO" id="GO:0006777">
    <property type="term" value="P:Mo-molybdopterin cofactor biosynthetic process"/>
    <property type="evidence" value="ECO:0007669"/>
    <property type="project" value="UniProtKB-UniRule"/>
</dbReference>